<evidence type="ECO:0000256" key="13">
    <source>
        <dbReference type="SAM" id="SignalP"/>
    </source>
</evidence>
<keyword evidence="4 13" id="KW-0732">Signal</keyword>
<evidence type="ECO:0000256" key="12">
    <source>
        <dbReference type="SAM" id="Phobius"/>
    </source>
</evidence>
<evidence type="ECO:0000256" key="1">
    <source>
        <dbReference type="ARBA" id="ARBA00004479"/>
    </source>
</evidence>
<feature type="domain" description="Ig-like" evidence="14">
    <location>
        <begin position="198"/>
        <end position="287"/>
    </location>
</feature>
<keyword evidence="3 12" id="KW-0812">Transmembrane</keyword>
<evidence type="ECO:0000256" key="4">
    <source>
        <dbReference type="ARBA" id="ARBA00022729"/>
    </source>
</evidence>
<dbReference type="SUPFAM" id="SSF54452">
    <property type="entry name" value="MHC antigen-recognition domain"/>
    <property type="match status" value="1"/>
</dbReference>
<feature type="signal peptide" evidence="13">
    <location>
        <begin position="1"/>
        <end position="16"/>
    </location>
</feature>
<dbReference type="InterPro" id="IPR011162">
    <property type="entry name" value="MHC_I/II-like_Ag-recog"/>
</dbReference>
<comment type="subcellular location">
    <subcellularLocation>
        <location evidence="1">Membrane</location>
        <topology evidence="1">Single-pass type I membrane protein</topology>
    </subcellularLocation>
</comment>
<evidence type="ECO:0000259" key="14">
    <source>
        <dbReference type="PROSITE" id="PS50835"/>
    </source>
</evidence>
<proteinExistence type="inferred from homology"/>
<gene>
    <name evidence="16" type="primary">LOC117668167</name>
</gene>
<feature type="region of interest" description="Disordered" evidence="11">
    <location>
        <begin position="408"/>
        <end position="438"/>
    </location>
</feature>
<dbReference type="Pfam" id="PF07654">
    <property type="entry name" value="C1-set"/>
    <property type="match status" value="1"/>
</dbReference>
<feature type="transmembrane region" description="Helical" evidence="12">
    <location>
        <begin position="296"/>
        <end position="320"/>
    </location>
</feature>
<keyword evidence="5" id="KW-0391">Immunity</keyword>
<name>A0ABM3ZM69_PANGU</name>
<dbReference type="PRINTS" id="PR01638">
    <property type="entry name" value="MHCCLASSI"/>
</dbReference>
<keyword evidence="8" id="KW-1015">Disulfide bond</keyword>
<dbReference type="Gene3D" id="3.30.500.10">
    <property type="entry name" value="MHC class I-like antigen recognition-like"/>
    <property type="match status" value="1"/>
</dbReference>
<organism evidence="15 16">
    <name type="scientific">Pantherophis guttatus</name>
    <name type="common">Corn snake</name>
    <name type="synonym">Elaphe guttata</name>
    <dbReference type="NCBI Taxonomy" id="94885"/>
    <lineage>
        <taxon>Eukaryota</taxon>
        <taxon>Metazoa</taxon>
        <taxon>Chordata</taxon>
        <taxon>Craniata</taxon>
        <taxon>Vertebrata</taxon>
        <taxon>Euteleostomi</taxon>
        <taxon>Lepidosauria</taxon>
        <taxon>Squamata</taxon>
        <taxon>Bifurcata</taxon>
        <taxon>Unidentata</taxon>
        <taxon>Episquamata</taxon>
        <taxon>Toxicofera</taxon>
        <taxon>Serpentes</taxon>
        <taxon>Colubroidea</taxon>
        <taxon>Colubridae</taxon>
        <taxon>Colubrinae</taxon>
        <taxon>Pantherophis</taxon>
    </lineage>
</organism>
<dbReference type="PANTHER" id="PTHR16675:SF242">
    <property type="entry name" value="MAJOR HISTOCOMPATIBILITY COMPLEX CLASS I-RELATED GENE PROTEIN"/>
    <property type="match status" value="1"/>
</dbReference>
<dbReference type="GeneID" id="117668167"/>
<dbReference type="InterPro" id="IPR001039">
    <property type="entry name" value="MHC_I_a_a1/a2"/>
</dbReference>
<dbReference type="InterPro" id="IPR003597">
    <property type="entry name" value="Ig_C1-set"/>
</dbReference>
<dbReference type="SMART" id="SM00407">
    <property type="entry name" value="IGc1"/>
    <property type="match status" value="1"/>
</dbReference>
<dbReference type="InterPro" id="IPR036179">
    <property type="entry name" value="Ig-like_dom_sf"/>
</dbReference>
<evidence type="ECO:0000256" key="5">
    <source>
        <dbReference type="ARBA" id="ARBA00022859"/>
    </source>
</evidence>
<evidence type="ECO:0000256" key="9">
    <source>
        <dbReference type="ARBA" id="ARBA00023180"/>
    </source>
</evidence>
<dbReference type="PANTHER" id="PTHR16675">
    <property type="entry name" value="MHC CLASS I-RELATED"/>
    <property type="match status" value="1"/>
</dbReference>
<evidence type="ECO:0000256" key="2">
    <source>
        <dbReference type="ARBA" id="ARBA00022451"/>
    </source>
</evidence>
<evidence type="ECO:0000256" key="8">
    <source>
        <dbReference type="ARBA" id="ARBA00023157"/>
    </source>
</evidence>
<feature type="chain" id="PRO_5046490708" evidence="13">
    <location>
        <begin position="17"/>
        <end position="454"/>
    </location>
</feature>
<dbReference type="Pfam" id="PF00129">
    <property type="entry name" value="MHC_I"/>
    <property type="match status" value="1"/>
</dbReference>
<evidence type="ECO:0000313" key="16">
    <source>
        <dbReference type="RefSeq" id="XP_060549470.1"/>
    </source>
</evidence>
<accession>A0ABM3ZM69</accession>
<comment type="similarity">
    <text evidence="10">Belongs to the MHC class I family.</text>
</comment>
<evidence type="ECO:0000256" key="10">
    <source>
        <dbReference type="RuleBase" id="RU004439"/>
    </source>
</evidence>
<dbReference type="InterPro" id="IPR007110">
    <property type="entry name" value="Ig-like_dom"/>
</dbReference>
<reference evidence="16" key="1">
    <citation type="submission" date="2025-08" db="UniProtKB">
        <authorList>
            <consortium name="RefSeq"/>
        </authorList>
    </citation>
    <scope>IDENTIFICATION</scope>
    <source>
        <tissue evidence="16">Blood</tissue>
    </source>
</reference>
<evidence type="ECO:0000256" key="7">
    <source>
        <dbReference type="ARBA" id="ARBA00023136"/>
    </source>
</evidence>
<keyword evidence="2" id="KW-0490">MHC I</keyword>
<evidence type="ECO:0000313" key="15">
    <source>
        <dbReference type="Proteomes" id="UP001652622"/>
    </source>
</evidence>
<dbReference type="RefSeq" id="XP_060549470.1">
    <property type="nucleotide sequence ID" value="XM_060693487.1"/>
</dbReference>
<keyword evidence="9" id="KW-0325">Glycoprotein</keyword>
<dbReference type="Gene3D" id="2.60.40.10">
    <property type="entry name" value="Immunoglobulins"/>
    <property type="match status" value="1"/>
</dbReference>
<dbReference type="PROSITE" id="PS50835">
    <property type="entry name" value="IG_LIKE"/>
    <property type="match status" value="1"/>
</dbReference>
<protein>
    <submittedName>
        <fullName evidence="16">Major histocompatibility complex class I-related gene protein-like isoform X1</fullName>
    </submittedName>
</protein>
<evidence type="ECO:0000256" key="3">
    <source>
        <dbReference type="ARBA" id="ARBA00022692"/>
    </source>
</evidence>
<dbReference type="InterPro" id="IPR013783">
    <property type="entry name" value="Ig-like_fold"/>
</dbReference>
<evidence type="ECO:0000256" key="11">
    <source>
        <dbReference type="SAM" id="MobiDB-lite"/>
    </source>
</evidence>
<dbReference type="InterPro" id="IPR037055">
    <property type="entry name" value="MHC_I-like_Ag-recog_sf"/>
</dbReference>
<keyword evidence="7 12" id="KW-0472">Membrane</keyword>
<keyword evidence="6 12" id="KW-1133">Transmembrane helix</keyword>
<dbReference type="Proteomes" id="UP001652622">
    <property type="component" value="Unplaced"/>
</dbReference>
<feature type="compositionally biased region" description="Acidic residues" evidence="11">
    <location>
        <begin position="423"/>
        <end position="433"/>
    </location>
</feature>
<evidence type="ECO:0000256" key="6">
    <source>
        <dbReference type="ARBA" id="ARBA00022989"/>
    </source>
</evidence>
<dbReference type="InterPro" id="IPR011161">
    <property type="entry name" value="MHC_I-like_Ag-recog"/>
</dbReference>
<dbReference type="SUPFAM" id="SSF48726">
    <property type="entry name" value="Immunoglobulin"/>
    <property type="match status" value="1"/>
</dbReference>
<dbReference type="InterPro" id="IPR050208">
    <property type="entry name" value="MHC_class-I_related"/>
</dbReference>
<keyword evidence="15" id="KW-1185">Reference proteome</keyword>
<dbReference type="CDD" id="cd07698">
    <property type="entry name" value="IgC1_MHC_I_alpha3"/>
    <property type="match status" value="1"/>
</dbReference>
<sequence>MPLCPACLLVLGVALGVSVPGGCCGFHSLHYFYLRLLEPSQELPPSFLRGYLDDQPITRYDSLTRRVEPLVSWMEELEKETFLPLEWVFRSELEELPGLNHLTDGLHTWQVILGCEFREDGNKDGLFRYGYDGMDFISFKEETLRWVAAQPQARKFKEKWDEDPEWSHENKIYLEETCILWLQRYLSYRKEALRKIEPPVGKVTRRVVDDSLEVLICQAFGFYPKEIQATWTRDGENWEQETFRRNVAPNSDGTYYVWISIEIDPKERDRFMCHLEHDGLQEPLVLAWKEETATGWQIPVGIVAGLTLGAAILSLICWCWRRRTILSREVRISPPDFPLKPMALSGISDTEEIVIQARSAMSIEMKVRIPYVRLRYQLDREDPVLTLRKREGKEQRLKRPLSWSGDLETVVAPLPEPVSSSGEDSESEEEELEGLPLQDTPLWQCLRCPPKGKK</sequence>